<protein>
    <recommendedName>
        <fullName evidence="4">TNFR-Cys domain-containing protein</fullName>
    </recommendedName>
</protein>
<dbReference type="InterPro" id="IPR009030">
    <property type="entry name" value="Growth_fac_rcpt_cys_sf"/>
</dbReference>
<keyword evidence="1" id="KW-0732">Signal</keyword>
<dbReference type="KEGG" id="cvr:CHLNCDRAFT_49311"/>
<accession>E1Z3N5</accession>
<feature type="signal peptide" evidence="1">
    <location>
        <begin position="1"/>
        <end position="24"/>
    </location>
</feature>
<keyword evidence="3" id="KW-1185">Reference proteome</keyword>
<dbReference type="InParanoid" id="E1Z3N5"/>
<reference evidence="2 3" key="1">
    <citation type="journal article" date="2010" name="Plant Cell">
        <title>The Chlorella variabilis NC64A genome reveals adaptation to photosymbiosis, coevolution with viruses, and cryptic sex.</title>
        <authorList>
            <person name="Blanc G."/>
            <person name="Duncan G."/>
            <person name="Agarkova I."/>
            <person name="Borodovsky M."/>
            <person name="Gurnon J."/>
            <person name="Kuo A."/>
            <person name="Lindquist E."/>
            <person name="Lucas S."/>
            <person name="Pangilinan J."/>
            <person name="Polle J."/>
            <person name="Salamov A."/>
            <person name="Terry A."/>
            <person name="Yamada T."/>
            <person name="Dunigan D.D."/>
            <person name="Grigoriev I.V."/>
            <person name="Claverie J.M."/>
            <person name="Van Etten J.L."/>
        </authorList>
    </citation>
    <scope>NUCLEOTIDE SEQUENCE [LARGE SCALE GENOMIC DNA]</scope>
    <source>
        <strain evidence="2 3">NC64A</strain>
    </source>
</reference>
<sequence length="122" mass="12337">MKASATALAALAAVLLALAGGATALNLSLRACSTGPASPCATCSARKPDTCVKCKDGYYLPQRSTLGKCKECPEWCTLCNSAGFCLGCAAGHRLRGDGTCAPGRATGCMPNVGGCVSCWEDK</sequence>
<gene>
    <name evidence="2" type="ORF">CHLNCDRAFT_49311</name>
</gene>
<dbReference type="SUPFAM" id="SSF57184">
    <property type="entry name" value="Growth factor receptor domain"/>
    <property type="match status" value="1"/>
</dbReference>
<evidence type="ECO:0000313" key="3">
    <source>
        <dbReference type="Proteomes" id="UP000008141"/>
    </source>
</evidence>
<evidence type="ECO:0000313" key="2">
    <source>
        <dbReference type="EMBL" id="EFN59878.1"/>
    </source>
</evidence>
<evidence type="ECO:0008006" key="4">
    <source>
        <dbReference type="Google" id="ProtNLM"/>
    </source>
</evidence>
<evidence type="ECO:0000256" key="1">
    <source>
        <dbReference type="SAM" id="SignalP"/>
    </source>
</evidence>
<dbReference type="EMBL" id="GL433835">
    <property type="protein sequence ID" value="EFN59878.1"/>
    <property type="molecule type" value="Genomic_DNA"/>
</dbReference>
<proteinExistence type="predicted"/>
<dbReference type="AlphaFoldDB" id="E1Z3N5"/>
<dbReference type="Proteomes" id="UP000008141">
    <property type="component" value="Unassembled WGS sequence"/>
</dbReference>
<dbReference type="Gene3D" id="2.10.220.10">
    <property type="entry name" value="Hormone Receptor, Insulin-like Growth Factor Receptor 1, Chain A, domain 2"/>
    <property type="match status" value="1"/>
</dbReference>
<dbReference type="RefSeq" id="XP_005851980.1">
    <property type="nucleotide sequence ID" value="XM_005851918.1"/>
</dbReference>
<name>E1Z3N5_CHLVA</name>
<feature type="chain" id="PRO_5003155591" description="TNFR-Cys domain-containing protein" evidence="1">
    <location>
        <begin position="25"/>
        <end position="122"/>
    </location>
</feature>
<organism evidence="3">
    <name type="scientific">Chlorella variabilis</name>
    <name type="common">Green alga</name>
    <dbReference type="NCBI Taxonomy" id="554065"/>
    <lineage>
        <taxon>Eukaryota</taxon>
        <taxon>Viridiplantae</taxon>
        <taxon>Chlorophyta</taxon>
        <taxon>core chlorophytes</taxon>
        <taxon>Trebouxiophyceae</taxon>
        <taxon>Chlorellales</taxon>
        <taxon>Chlorellaceae</taxon>
        <taxon>Chlorella clade</taxon>
        <taxon>Chlorella</taxon>
    </lineage>
</organism>
<dbReference type="GeneID" id="17359068"/>